<accession>A0A291GYE1</accession>
<gene>
    <name evidence="4" type="ORF">CFK41_10910</name>
</gene>
<dbReference type="InterPro" id="IPR046281">
    <property type="entry name" value="DUF6318"/>
</dbReference>
<dbReference type="OrthoDB" id="4794447at2"/>
<feature type="region of interest" description="Disordered" evidence="1">
    <location>
        <begin position="25"/>
        <end position="79"/>
    </location>
</feature>
<evidence type="ECO:0000256" key="1">
    <source>
        <dbReference type="SAM" id="MobiDB-lite"/>
    </source>
</evidence>
<dbReference type="Pfam" id="PF19843">
    <property type="entry name" value="DUF6318"/>
    <property type="match status" value="1"/>
</dbReference>
<feature type="signal peptide" evidence="2">
    <location>
        <begin position="1"/>
        <end position="22"/>
    </location>
</feature>
<dbReference type="Proteomes" id="UP000217889">
    <property type="component" value="Chromosome"/>
</dbReference>
<dbReference type="RefSeq" id="WP_096799677.1">
    <property type="nucleotide sequence ID" value="NZ_CP023564.1"/>
</dbReference>
<proteinExistence type="predicted"/>
<feature type="compositionally biased region" description="Low complexity" evidence="1">
    <location>
        <begin position="63"/>
        <end position="77"/>
    </location>
</feature>
<dbReference type="EMBL" id="CP023564">
    <property type="protein sequence ID" value="ATG55213.1"/>
    <property type="molecule type" value="Genomic_DNA"/>
</dbReference>
<evidence type="ECO:0000313" key="5">
    <source>
        <dbReference type="Proteomes" id="UP000217889"/>
    </source>
</evidence>
<evidence type="ECO:0000313" key="4">
    <source>
        <dbReference type="EMBL" id="ATG55213.1"/>
    </source>
</evidence>
<name>A0A291GYE1_9MICO</name>
<feature type="domain" description="DUF6318" evidence="3">
    <location>
        <begin position="61"/>
        <end position="170"/>
    </location>
</feature>
<dbReference type="PROSITE" id="PS51257">
    <property type="entry name" value="PROKAR_LIPOPROTEIN"/>
    <property type="match status" value="1"/>
</dbReference>
<evidence type="ECO:0000256" key="2">
    <source>
        <dbReference type="SAM" id="SignalP"/>
    </source>
</evidence>
<protein>
    <recommendedName>
        <fullName evidence="3">DUF6318 domain-containing protein</fullName>
    </recommendedName>
</protein>
<keyword evidence="2" id="KW-0732">Signal</keyword>
<reference evidence="4 5" key="1">
    <citation type="journal article" date="2014" name="Int. J. Syst. Evol. Microbiol.">
        <title>Brachybacterium ginsengisoli sp. nov., isolated from soil of a ginseng field.</title>
        <authorList>
            <person name="Hoang V.A."/>
            <person name="Kim Y.J."/>
            <person name="Nguyen N.L."/>
            <person name="Yang D.C."/>
        </authorList>
    </citation>
    <scope>NUCLEOTIDE SEQUENCE [LARGE SCALE GENOMIC DNA]</scope>
    <source>
        <strain evidence="4 5">DCY80</strain>
    </source>
</reference>
<evidence type="ECO:0000259" key="3">
    <source>
        <dbReference type="Pfam" id="PF19843"/>
    </source>
</evidence>
<keyword evidence="5" id="KW-1185">Reference proteome</keyword>
<feature type="chain" id="PRO_5012945570" description="DUF6318 domain-containing protein" evidence="2">
    <location>
        <begin position="23"/>
        <end position="215"/>
    </location>
</feature>
<sequence length="215" mass="23028">MHRRLLSAAATGALLLGLAACGETTEGPVTTPPPDLGVEAPSDGGGDSPTASDGGGESEEPTAEAPDIPAPDPADFAGMDEHTAEGAEQAFKYYIAVSMWAHQTGDDSVSNDLTSQNCDTCSSFMETFRELQDHNDTWGEFSLNDASLEAHKSENFDFEVAYDFTTTPHERPKDDFSGRVNVGELEYSTVGGMTWTEDHWKLEAISAEWGDDVLG</sequence>
<dbReference type="AlphaFoldDB" id="A0A291GYE1"/>
<organism evidence="4 5">
    <name type="scientific">Brachybacterium ginsengisoli</name>
    <dbReference type="NCBI Taxonomy" id="1331682"/>
    <lineage>
        <taxon>Bacteria</taxon>
        <taxon>Bacillati</taxon>
        <taxon>Actinomycetota</taxon>
        <taxon>Actinomycetes</taxon>
        <taxon>Micrococcales</taxon>
        <taxon>Dermabacteraceae</taxon>
        <taxon>Brachybacterium</taxon>
    </lineage>
</organism>
<dbReference type="KEGG" id="bgg:CFK41_10910"/>